<dbReference type="RefSeq" id="WP_243125908.1">
    <property type="nucleotide sequence ID" value="NZ_CP035945.1"/>
</dbReference>
<keyword evidence="1" id="KW-0805">Transcription regulation</keyword>
<dbReference type="GO" id="GO:0006355">
    <property type="term" value="P:regulation of DNA-templated transcription"/>
    <property type="evidence" value="ECO:0007669"/>
    <property type="project" value="InterPro"/>
</dbReference>
<evidence type="ECO:0000313" key="5">
    <source>
        <dbReference type="EMBL" id="QBE97334.1"/>
    </source>
</evidence>
<protein>
    <submittedName>
        <fullName evidence="5">HTH-type transcriptional regulator MalT</fullName>
    </submittedName>
</protein>
<dbReference type="Gene3D" id="3.40.50.300">
    <property type="entry name" value="P-loop containing nucleotide triphosphate hydrolases"/>
    <property type="match status" value="1"/>
</dbReference>
<organism evidence="5 6">
    <name type="scientific">Blautia producta</name>
    <dbReference type="NCBI Taxonomy" id="33035"/>
    <lineage>
        <taxon>Bacteria</taxon>
        <taxon>Bacillati</taxon>
        <taxon>Bacillota</taxon>
        <taxon>Clostridia</taxon>
        <taxon>Lachnospirales</taxon>
        <taxon>Lachnospiraceae</taxon>
        <taxon>Blautia</taxon>
    </lineage>
</organism>
<dbReference type="GO" id="GO:0003677">
    <property type="term" value="F:DNA binding"/>
    <property type="evidence" value="ECO:0007669"/>
    <property type="project" value="UniProtKB-KW"/>
</dbReference>
<feature type="domain" description="HTH luxR-type" evidence="4">
    <location>
        <begin position="718"/>
        <end position="783"/>
    </location>
</feature>
<dbReference type="PROSITE" id="PS50043">
    <property type="entry name" value="HTH_LUXR_2"/>
    <property type="match status" value="1"/>
</dbReference>
<keyword evidence="3" id="KW-0804">Transcription</keyword>
<dbReference type="Gene3D" id="1.25.40.10">
    <property type="entry name" value="Tetratricopeptide repeat domain"/>
    <property type="match status" value="1"/>
</dbReference>
<dbReference type="SUPFAM" id="SSF46894">
    <property type="entry name" value="C-terminal effector domain of the bipartite response regulators"/>
    <property type="match status" value="1"/>
</dbReference>
<evidence type="ECO:0000256" key="2">
    <source>
        <dbReference type="ARBA" id="ARBA00023125"/>
    </source>
</evidence>
<sequence length="785" mass="90695">MSISQQDENYRFPKIAESSLRAAKKTKTPVYLYGVTGIGKTSLIQQLFIHRKYLYRKASELVCEEMSIHIPKDEKIHIVVIDDLHEIVDPEERKGFAELFGTLLEQRNVWLILISRAPVSGWLMDTYIRYSFVTIAEEDFYFTREQQDAYLEEKLSSLSGAEKEKMWECTQGVPIAVRLLVLHRGEIEVTREDLLNYLESHVYDQWDLELEEFLMETSIADQFTKGLAEMITGSSRVGTLLARAAELGNFFALSGRDGVWQYRWQMLMSMRRRLQKKYCREKIRQLYHHAGLYYELHDQIPEALTMYETYGDTESISRILVSNVRKNPATGHYYELKEHYLKLPEKVILENPVLIAGMSMLQSMLMNEEESERWYRELETYARTHTGSERREARSRLLYLDIGLPHRGSVNLAEILKHAGTLLRERGNCLPEFSVTSNLPSMMNGGKDFCEWSRHDRELAVSIGKPVEFVLGKYGKGLVPLALAESFLEKGLDSYEVMSLAQKGKLAVESGGKIEQGFVAAGILCWLSILEGNAEYAMEQMKAFKRRAEREAPNLLKNLDAFVCRVSLYLNDYALAEAWMKEAPYELAEFATMERFRYLTKVRVYLQQGKYERACALAEQLLHYAEKMQRTYIRMESRLLLSAALYGLHREKWREVMQQCISEAESYHFVRVLSREGTVTDKMLKEGEFTFQDAGFEEQVRAECGKMSGYYPRYLDPGSFGEIQLPENALNILRLQAEGLSARQIAGKLNLTLANVKYHISENYRKLGVRSQTAAINEARKRNIL</sequence>
<gene>
    <name evidence="5" type="primary">malT</name>
    <name evidence="5" type="ORF">PMF13cell1_02890</name>
</gene>
<evidence type="ECO:0000256" key="1">
    <source>
        <dbReference type="ARBA" id="ARBA00023015"/>
    </source>
</evidence>
<keyword evidence="2" id="KW-0238">DNA-binding</keyword>
<dbReference type="InterPro" id="IPR059106">
    <property type="entry name" value="WHD_MalT"/>
</dbReference>
<dbReference type="InterPro" id="IPR011990">
    <property type="entry name" value="TPR-like_helical_dom_sf"/>
</dbReference>
<dbReference type="Pfam" id="PF00196">
    <property type="entry name" value="GerE"/>
    <property type="match status" value="1"/>
</dbReference>
<dbReference type="InterPro" id="IPR036388">
    <property type="entry name" value="WH-like_DNA-bd_sf"/>
</dbReference>
<name>A0A4P6LXL1_9FIRM</name>
<proteinExistence type="predicted"/>
<dbReference type="SMART" id="SM00421">
    <property type="entry name" value="HTH_LUXR"/>
    <property type="match status" value="1"/>
</dbReference>
<evidence type="ECO:0000256" key="3">
    <source>
        <dbReference type="ARBA" id="ARBA00023163"/>
    </source>
</evidence>
<dbReference type="CDD" id="cd06170">
    <property type="entry name" value="LuxR_C_like"/>
    <property type="match status" value="1"/>
</dbReference>
<dbReference type="InterPro" id="IPR000792">
    <property type="entry name" value="Tscrpt_reg_LuxR_C"/>
</dbReference>
<dbReference type="KEGG" id="bpro:PMF13cell1_02890"/>
<dbReference type="InterPro" id="IPR016032">
    <property type="entry name" value="Sig_transdc_resp-reg_C-effctor"/>
</dbReference>
<dbReference type="Gene3D" id="1.10.10.10">
    <property type="entry name" value="Winged helix-like DNA-binding domain superfamily/Winged helix DNA-binding domain"/>
    <property type="match status" value="1"/>
</dbReference>
<dbReference type="PANTHER" id="PTHR44688">
    <property type="entry name" value="DNA-BINDING TRANSCRIPTIONAL ACTIVATOR DEVR_DOSR"/>
    <property type="match status" value="1"/>
</dbReference>
<dbReference type="PANTHER" id="PTHR44688:SF16">
    <property type="entry name" value="DNA-BINDING TRANSCRIPTIONAL ACTIVATOR DEVR_DOSR"/>
    <property type="match status" value="1"/>
</dbReference>
<evidence type="ECO:0000259" key="4">
    <source>
        <dbReference type="PROSITE" id="PS50043"/>
    </source>
</evidence>
<dbReference type="SUPFAM" id="SSF52540">
    <property type="entry name" value="P-loop containing nucleoside triphosphate hydrolases"/>
    <property type="match status" value="1"/>
</dbReference>
<dbReference type="InterPro" id="IPR027417">
    <property type="entry name" value="P-loop_NTPase"/>
</dbReference>
<dbReference type="Proteomes" id="UP000289794">
    <property type="component" value="Chromosome"/>
</dbReference>
<reference evidence="5 6" key="1">
    <citation type="submission" date="2019-01" db="EMBL/GenBank/DDBJ databases">
        <title>PMF-metabolizing Aryl O-demethylase.</title>
        <authorList>
            <person name="Kim M."/>
        </authorList>
    </citation>
    <scope>NUCLEOTIDE SEQUENCE [LARGE SCALE GENOMIC DNA]</scope>
    <source>
        <strain evidence="5 6">PMF1</strain>
    </source>
</reference>
<dbReference type="Pfam" id="PF25873">
    <property type="entry name" value="WHD_MalT"/>
    <property type="match status" value="1"/>
</dbReference>
<evidence type="ECO:0000313" key="6">
    <source>
        <dbReference type="Proteomes" id="UP000289794"/>
    </source>
</evidence>
<accession>A0A4P6LXL1</accession>
<dbReference type="AlphaFoldDB" id="A0A4P6LXL1"/>
<dbReference type="EMBL" id="CP035945">
    <property type="protein sequence ID" value="QBE97334.1"/>
    <property type="molecule type" value="Genomic_DNA"/>
</dbReference>